<dbReference type="PANTHER" id="PTHR12357">
    <property type="entry name" value="YTH YT521-B HOMOLOGY DOMAIN-CONTAINING"/>
    <property type="match status" value="1"/>
</dbReference>
<feature type="coiled-coil region" evidence="1">
    <location>
        <begin position="63"/>
        <end position="97"/>
    </location>
</feature>
<evidence type="ECO:0000259" key="3">
    <source>
        <dbReference type="PROSITE" id="PS50882"/>
    </source>
</evidence>
<dbReference type="PROSITE" id="PS50882">
    <property type="entry name" value="YTH"/>
    <property type="match status" value="1"/>
</dbReference>
<gene>
    <name evidence="4" type="ORF">Cpir12675_000020</name>
</gene>
<dbReference type="Gene3D" id="3.10.590.10">
    <property type="entry name" value="ph1033 like domains"/>
    <property type="match status" value="1"/>
</dbReference>
<comment type="caution">
    <text evidence="4">The sequence shown here is derived from an EMBL/GenBank/DDBJ whole genome shotgun (WGS) entry which is preliminary data.</text>
</comment>
<accession>A0ABR3ZPF0</accession>
<dbReference type="InterPro" id="IPR007275">
    <property type="entry name" value="YTH_domain"/>
</dbReference>
<evidence type="ECO:0000313" key="4">
    <source>
        <dbReference type="EMBL" id="KAL1902122.1"/>
    </source>
</evidence>
<sequence>MSTPIPPAVISDAVPAIPPVTLENTTTSPELAEALAKDPELHLWLTNTGYFDLAKRTKVLKTYHKLAQADQSARRRLAELKEETAKHQAAIEQERAQILQELNSHDPSSISVVPESRVAHQTAIQDYLAEYATDTGPDAANLQTWTTSEKTLDPASKHLCKSQVVKPEYFGSFSPANLRRNTDYHTRKSSASGIQLGSHKDNTIELLRYKNSKPFLSAISRPIRTAYSLDEWMQDSARRARSPVNLYTPRVSHRRTPSPRANNSDRLNSYRERDMHSNGRSLRDMNIDDEENTRFFIIKSFSYENVDQCMANAVMKKPPSLGVPPPTWAKRIRWHASHPFVVQWLNTTEIRFSHIPHLKNPLNESKPIFHAKDGQEIPFDIGRKLVAIMNDESKAINSPIQGVSIKTERGGWAVEQKITRDSAKW</sequence>
<dbReference type="InterPro" id="IPR045168">
    <property type="entry name" value="YTH_prot"/>
</dbReference>
<dbReference type="EMBL" id="JAWDJO010000001">
    <property type="protein sequence ID" value="KAL1902122.1"/>
    <property type="molecule type" value="Genomic_DNA"/>
</dbReference>
<evidence type="ECO:0000256" key="2">
    <source>
        <dbReference type="SAM" id="MobiDB-lite"/>
    </source>
</evidence>
<evidence type="ECO:0000256" key="1">
    <source>
        <dbReference type="SAM" id="Coils"/>
    </source>
</evidence>
<keyword evidence="5" id="KW-1185">Reference proteome</keyword>
<dbReference type="Proteomes" id="UP001583280">
    <property type="component" value="Unassembled WGS sequence"/>
</dbReference>
<dbReference type="Pfam" id="PF04146">
    <property type="entry name" value="YTH"/>
    <property type="match status" value="1"/>
</dbReference>
<keyword evidence="1" id="KW-0175">Coiled coil</keyword>
<organism evidence="4 5">
    <name type="scientific">Ceratocystis pirilliformis</name>
    <dbReference type="NCBI Taxonomy" id="259994"/>
    <lineage>
        <taxon>Eukaryota</taxon>
        <taxon>Fungi</taxon>
        <taxon>Dikarya</taxon>
        <taxon>Ascomycota</taxon>
        <taxon>Pezizomycotina</taxon>
        <taxon>Sordariomycetes</taxon>
        <taxon>Hypocreomycetidae</taxon>
        <taxon>Microascales</taxon>
        <taxon>Ceratocystidaceae</taxon>
        <taxon>Ceratocystis</taxon>
    </lineage>
</organism>
<dbReference type="PANTHER" id="PTHR12357:SF3">
    <property type="entry name" value="YTH DOMAIN-CONTAINING PROTEIN 1"/>
    <property type="match status" value="1"/>
</dbReference>
<protein>
    <recommendedName>
        <fullName evidence="3">YTH domain-containing protein</fullName>
    </recommendedName>
</protein>
<feature type="domain" description="YTH" evidence="3">
    <location>
        <begin position="254"/>
        <end position="389"/>
    </location>
</feature>
<feature type="compositionally biased region" description="Basic and acidic residues" evidence="2">
    <location>
        <begin position="268"/>
        <end position="284"/>
    </location>
</feature>
<reference evidence="4 5" key="1">
    <citation type="journal article" date="2024" name="IMA Fungus">
        <title>IMA Genome - F19 : A genome assembly and annotation guide to empower mycologists, including annotated draft genome sequences of Ceratocystis pirilliformis, Diaporthe australafricana, Fusarium ophioides, Paecilomyces lecythidis, and Sporothrix stenoceras.</title>
        <authorList>
            <person name="Aylward J."/>
            <person name="Wilson A.M."/>
            <person name="Visagie C.M."/>
            <person name="Spraker J."/>
            <person name="Barnes I."/>
            <person name="Buitendag C."/>
            <person name="Ceriani C."/>
            <person name="Del Mar Angel L."/>
            <person name="du Plessis D."/>
            <person name="Fuchs T."/>
            <person name="Gasser K."/>
            <person name="Kramer D."/>
            <person name="Li W."/>
            <person name="Munsamy K."/>
            <person name="Piso A."/>
            <person name="Price J.L."/>
            <person name="Sonnekus B."/>
            <person name="Thomas C."/>
            <person name="van der Nest A."/>
            <person name="van Dijk A."/>
            <person name="van Heerden A."/>
            <person name="van Vuuren N."/>
            <person name="Yilmaz N."/>
            <person name="Duong T.A."/>
            <person name="van der Merwe N.A."/>
            <person name="Wingfield M.J."/>
            <person name="Wingfield B.D."/>
        </authorList>
    </citation>
    <scope>NUCLEOTIDE SEQUENCE [LARGE SCALE GENOMIC DNA]</scope>
    <source>
        <strain evidence="4 5">CMW 12675</strain>
    </source>
</reference>
<proteinExistence type="predicted"/>
<feature type="region of interest" description="Disordered" evidence="2">
    <location>
        <begin position="249"/>
        <end position="284"/>
    </location>
</feature>
<dbReference type="CDD" id="cd21134">
    <property type="entry name" value="YTH"/>
    <property type="match status" value="1"/>
</dbReference>
<name>A0ABR3ZPF0_9PEZI</name>
<evidence type="ECO:0000313" key="5">
    <source>
        <dbReference type="Proteomes" id="UP001583280"/>
    </source>
</evidence>